<dbReference type="Gene3D" id="3.30.720.120">
    <property type="match status" value="1"/>
</dbReference>
<dbReference type="PROSITE" id="PS51819">
    <property type="entry name" value="VOC"/>
    <property type="match status" value="1"/>
</dbReference>
<dbReference type="GeneID" id="90767560"/>
<dbReference type="EMBL" id="CP036532">
    <property type="protein sequence ID" value="QBK30836.1"/>
    <property type="molecule type" value="Genomic_DNA"/>
</dbReference>
<evidence type="ECO:0000313" key="2">
    <source>
        <dbReference type="EMBL" id="QBK30836.1"/>
    </source>
</evidence>
<dbReference type="KEGG" id="rpod:E0E05_09655"/>
<feature type="domain" description="VOC" evidence="1">
    <location>
        <begin position="7"/>
        <end position="132"/>
    </location>
</feature>
<keyword evidence="3" id="KW-1185">Reference proteome</keyword>
<dbReference type="PANTHER" id="PTHR34109">
    <property type="entry name" value="BNAUNNG04460D PROTEIN-RELATED"/>
    <property type="match status" value="1"/>
</dbReference>
<dbReference type="InterPro" id="IPR004360">
    <property type="entry name" value="Glyas_Fos-R_dOase_dom"/>
</dbReference>
<dbReference type="RefSeq" id="WP_131616520.1">
    <property type="nucleotide sequence ID" value="NZ_CP036532.1"/>
</dbReference>
<accession>A0A4P6V2M0</accession>
<dbReference type="Proteomes" id="UP000293719">
    <property type="component" value="Chromosome"/>
</dbReference>
<dbReference type="PANTHER" id="PTHR34109:SF1">
    <property type="entry name" value="VOC DOMAIN-CONTAINING PROTEIN"/>
    <property type="match status" value="1"/>
</dbReference>
<dbReference type="SUPFAM" id="SSF54593">
    <property type="entry name" value="Glyoxalase/Bleomycin resistance protein/Dihydroxybiphenyl dioxygenase"/>
    <property type="match status" value="1"/>
</dbReference>
<protein>
    <submittedName>
        <fullName evidence="2">VOC family protein</fullName>
    </submittedName>
</protein>
<proteinExistence type="predicted"/>
<sequence>MTIVRPGYAAITPYLVCSDADAAIAWYARHLGATERYRLAMPGGGIAHAEIAIDEMVVMLSDAFPDMGIVAPDALGGSPVSLQVYVADADATFAAMVADGAEALFEVTDQFHGDRSGKLRDPFGHLWFVATNKEPLGPDEIVARFGSQSEG</sequence>
<organism evidence="2 3">
    <name type="scientific">Roseitalea porphyridii</name>
    <dbReference type="NCBI Taxonomy" id="1852022"/>
    <lineage>
        <taxon>Bacteria</taxon>
        <taxon>Pseudomonadati</taxon>
        <taxon>Pseudomonadota</taxon>
        <taxon>Alphaproteobacteria</taxon>
        <taxon>Hyphomicrobiales</taxon>
        <taxon>Ahrensiaceae</taxon>
        <taxon>Roseitalea</taxon>
    </lineage>
</organism>
<dbReference type="OrthoDB" id="9806868at2"/>
<evidence type="ECO:0000259" key="1">
    <source>
        <dbReference type="PROSITE" id="PS51819"/>
    </source>
</evidence>
<dbReference type="InterPro" id="IPR029068">
    <property type="entry name" value="Glyas_Bleomycin-R_OHBP_Dase"/>
</dbReference>
<dbReference type="Pfam" id="PF00903">
    <property type="entry name" value="Glyoxalase"/>
    <property type="match status" value="1"/>
</dbReference>
<dbReference type="AlphaFoldDB" id="A0A4P6V2M0"/>
<gene>
    <name evidence="2" type="ORF">E0E05_09655</name>
</gene>
<reference evidence="2 3" key="1">
    <citation type="journal article" date="2017" name="Int. J. Syst. Evol. Microbiol.">
        <title>Roseitalea porphyridii gen. nov., sp. nov., isolated from a red alga, and reclassification of Hoeflea suaedae Chung et al. 2013 as Pseudohoeflea suaedae gen. nov., comb. nov.</title>
        <authorList>
            <person name="Hyeon J.W."/>
            <person name="Jeong S.E."/>
            <person name="Baek K."/>
            <person name="Jeon C.O."/>
        </authorList>
    </citation>
    <scope>NUCLEOTIDE SEQUENCE [LARGE SCALE GENOMIC DNA]</scope>
    <source>
        <strain evidence="2 3">MA7-20</strain>
    </source>
</reference>
<name>A0A4P6V2M0_9HYPH</name>
<dbReference type="CDD" id="cd07246">
    <property type="entry name" value="VOC_like"/>
    <property type="match status" value="1"/>
</dbReference>
<dbReference type="InterPro" id="IPR037523">
    <property type="entry name" value="VOC_core"/>
</dbReference>
<dbReference type="Gene3D" id="3.30.720.110">
    <property type="match status" value="1"/>
</dbReference>
<evidence type="ECO:0000313" key="3">
    <source>
        <dbReference type="Proteomes" id="UP000293719"/>
    </source>
</evidence>